<evidence type="ECO:0000313" key="3">
    <source>
        <dbReference type="Proteomes" id="UP000783213"/>
    </source>
</evidence>
<accession>A0ABQ7I7F7</accession>
<protein>
    <submittedName>
        <fullName evidence="2">Uncharacterized protein</fullName>
    </submittedName>
</protein>
<feature type="compositionally biased region" description="Polar residues" evidence="1">
    <location>
        <begin position="183"/>
        <end position="196"/>
    </location>
</feature>
<comment type="caution">
    <text evidence="2">The sequence shown here is derived from an EMBL/GenBank/DDBJ whole genome shotgun (WGS) entry which is preliminary data.</text>
</comment>
<feature type="compositionally biased region" description="Acidic residues" evidence="1">
    <location>
        <begin position="151"/>
        <end position="160"/>
    </location>
</feature>
<feature type="region of interest" description="Disordered" evidence="1">
    <location>
        <begin position="1"/>
        <end position="56"/>
    </location>
</feature>
<dbReference type="EMBL" id="RCSX01000041">
    <property type="protein sequence ID" value="KAF7916002.1"/>
    <property type="molecule type" value="Genomic_DNA"/>
</dbReference>
<organism evidence="2 3">
    <name type="scientific">Botrytis deweyae</name>
    <dbReference type="NCBI Taxonomy" id="2478750"/>
    <lineage>
        <taxon>Eukaryota</taxon>
        <taxon>Fungi</taxon>
        <taxon>Dikarya</taxon>
        <taxon>Ascomycota</taxon>
        <taxon>Pezizomycotina</taxon>
        <taxon>Leotiomycetes</taxon>
        <taxon>Helotiales</taxon>
        <taxon>Sclerotiniaceae</taxon>
        <taxon>Botrytis</taxon>
    </lineage>
</organism>
<feature type="region of interest" description="Disordered" evidence="1">
    <location>
        <begin position="150"/>
        <end position="196"/>
    </location>
</feature>
<reference evidence="2 3" key="1">
    <citation type="journal article" date="2020" name="Genome Biol. Evol.">
        <title>Comparative genomics of Sclerotiniaceae.</title>
        <authorList>
            <person name="Valero Jimenez C.A."/>
            <person name="Steentjes M."/>
            <person name="Scholten O.E."/>
            <person name="Van Kan J.A.L."/>
        </authorList>
    </citation>
    <scope>NUCLEOTIDE SEQUENCE [LARGE SCALE GENOMIC DNA]</scope>
    <source>
        <strain evidence="2 3">B1</strain>
    </source>
</reference>
<dbReference type="GeneID" id="62237628"/>
<evidence type="ECO:0000256" key="1">
    <source>
        <dbReference type="SAM" id="MobiDB-lite"/>
    </source>
</evidence>
<gene>
    <name evidence="2" type="ORF">EAE98_010857</name>
</gene>
<keyword evidence="3" id="KW-1185">Reference proteome</keyword>
<proteinExistence type="predicted"/>
<feature type="region of interest" description="Disordered" evidence="1">
    <location>
        <begin position="228"/>
        <end position="269"/>
    </location>
</feature>
<dbReference type="RefSeq" id="XP_038805139.1">
    <property type="nucleotide sequence ID" value="XM_038958479.1"/>
</dbReference>
<feature type="compositionally biased region" description="Polar residues" evidence="1">
    <location>
        <begin position="15"/>
        <end position="26"/>
    </location>
</feature>
<name>A0ABQ7I7F7_9HELO</name>
<evidence type="ECO:0000313" key="2">
    <source>
        <dbReference type="EMBL" id="KAF7916002.1"/>
    </source>
</evidence>
<dbReference type="Proteomes" id="UP000783213">
    <property type="component" value="Unassembled WGS sequence"/>
</dbReference>
<feature type="compositionally biased region" description="Basic and acidic residues" evidence="1">
    <location>
        <begin position="29"/>
        <end position="43"/>
    </location>
</feature>
<feature type="compositionally biased region" description="Basic and acidic residues" evidence="1">
    <location>
        <begin position="252"/>
        <end position="269"/>
    </location>
</feature>
<sequence length="269" mass="29109">MTLHSTRSQKGKQVETGTPKIQTAQGIVNDKKNARSRKGKEVDTNTAPSEPVKDNEGAAKELQMQEVFKKIHQLASDLKNLRHGVAALLVEVFGNVRVESLLGDLSKIKGAVDASGTTFHAIVNLIQIGIDEQQHGIDKAKFMIVGNSSNDCEEEGENDLEDGHISNGSAGSGIPAVPKRLQQPPQKQVDESQTSVVEPSAVADVAYPLLHRKAAKLSARIIDVNRRPSVSVALGNAGTSSGADSLRRSKKIRDTAQDQEREDKRQRRS</sequence>